<dbReference type="InterPro" id="IPR036412">
    <property type="entry name" value="HAD-like_sf"/>
</dbReference>
<dbReference type="GO" id="GO:0005829">
    <property type="term" value="C:cytosol"/>
    <property type="evidence" value="ECO:0007669"/>
    <property type="project" value="TreeGrafter"/>
</dbReference>
<gene>
    <name evidence="1" type="ORF">C7U55_04300</name>
</gene>
<dbReference type="NCBIfam" id="TIGR01484">
    <property type="entry name" value="HAD-SF-IIB"/>
    <property type="match status" value="1"/>
</dbReference>
<dbReference type="Pfam" id="PF08282">
    <property type="entry name" value="Hydrolase_3"/>
    <property type="match status" value="1"/>
</dbReference>
<dbReference type="Proteomes" id="UP000241201">
    <property type="component" value="Unassembled WGS sequence"/>
</dbReference>
<dbReference type="Gene3D" id="3.30.1240.10">
    <property type="match status" value="1"/>
</dbReference>
<accession>A0A2T3G1H1</accession>
<dbReference type="NCBIfam" id="TIGR00099">
    <property type="entry name" value="Cof-subfamily"/>
    <property type="match status" value="1"/>
</dbReference>
<evidence type="ECO:0000313" key="2">
    <source>
        <dbReference type="Proteomes" id="UP000241201"/>
    </source>
</evidence>
<dbReference type="GO" id="GO:0016791">
    <property type="term" value="F:phosphatase activity"/>
    <property type="evidence" value="ECO:0007669"/>
    <property type="project" value="TreeGrafter"/>
</dbReference>
<keyword evidence="2" id="KW-1185">Reference proteome</keyword>
<dbReference type="SFLD" id="SFLDG01144">
    <property type="entry name" value="C2.B.4:_PGP_Like"/>
    <property type="match status" value="1"/>
</dbReference>
<name>A0A2T3G1H1_9FIRM</name>
<dbReference type="AlphaFoldDB" id="A0A2T3G1H1"/>
<dbReference type="EMBL" id="PYLP01000003">
    <property type="protein sequence ID" value="PST41367.1"/>
    <property type="molecule type" value="Genomic_DNA"/>
</dbReference>
<dbReference type="InterPro" id="IPR000150">
    <property type="entry name" value="Cof"/>
</dbReference>
<protein>
    <submittedName>
        <fullName evidence="1">Cof-type HAD-IIB family hydrolase</fullName>
    </submittedName>
</protein>
<dbReference type="PROSITE" id="PS01229">
    <property type="entry name" value="COF_2"/>
    <property type="match status" value="1"/>
</dbReference>
<dbReference type="GO" id="GO:0000287">
    <property type="term" value="F:magnesium ion binding"/>
    <property type="evidence" value="ECO:0007669"/>
    <property type="project" value="TreeGrafter"/>
</dbReference>
<dbReference type="SUPFAM" id="SSF56784">
    <property type="entry name" value="HAD-like"/>
    <property type="match status" value="1"/>
</dbReference>
<dbReference type="PANTHER" id="PTHR10000:SF25">
    <property type="entry name" value="PHOSPHATASE YKRA-RELATED"/>
    <property type="match status" value="1"/>
</dbReference>
<dbReference type="RefSeq" id="WP_106987488.1">
    <property type="nucleotide sequence ID" value="NZ_DAWBWI010000065.1"/>
</dbReference>
<reference evidence="2" key="1">
    <citation type="submission" date="2018-03" db="EMBL/GenBank/DDBJ databases">
        <title>Lachnoclostridium SNUG30370 gen.nov., sp.nov., isolated from human faeces.</title>
        <authorList>
            <person name="Seo B."/>
            <person name="Jeon K."/>
            <person name="Ko G."/>
        </authorList>
    </citation>
    <scope>NUCLEOTIDE SEQUENCE [LARGE SCALE GENOMIC DNA]</scope>
    <source>
        <strain evidence="2">SNUG30370</strain>
    </source>
</reference>
<evidence type="ECO:0000313" key="1">
    <source>
        <dbReference type="EMBL" id="PST41367.1"/>
    </source>
</evidence>
<dbReference type="GeneID" id="77470320"/>
<sequence length="258" mass="29279">MIKAIFLDIDGTLISGKRPSIKKEVIEGLKQVRKKGIQLFIASGRHMLELEELKLVEQFEFDGYLLLNGGYCTIGSQIIYDNKIAQEDLKEIVKIVKENNYPCLFIESNQMYITHVNKRVIDAQASISTMIPPISNQINIDNIYQVDPYVDEKGIKEIIKNTKHVKVTKWHDYAYDIVPKTGGKAAAIQAVSKHFGYQKEELMAFGDGHNDIEMLDVVGYPIVMENGSDEVKQHACYICDDVEKEGILKGLKHFNLID</sequence>
<keyword evidence="1" id="KW-0378">Hydrolase</keyword>
<dbReference type="Gene3D" id="3.40.50.1000">
    <property type="entry name" value="HAD superfamily/HAD-like"/>
    <property type="match status" value="1"/>
</dbReference>
<proteinExistence type="predicted"/>
<comment type="caution">
    <text evidence="1">The sequence shown here is derived from an EMBL/GenBank/DDBJ whole genome shotgun (WGS) entry which is preliminary data.</text>
</comment>
<dbReference type="InterPro" id="IPR023214">
    <property type="entry name" value="HAD_sf"/>
</dbReference>
<organism evidence="1 2">
    <name type="scientific">Faecalibacillus faecis</name>
    <dbReference type="NCBI Taxonomy" id="1982628"/>
    <lineage>
        <taxon>Bacteria</taxon>
        <taxon>Bacillati</taxon>
        <taxon>Bacillota</taxon>
        <taxon>Erysipelotrichia</taxon>
        <taxon>Erysipelotrichales</taxon>
        <taxon>Coprobacillaceae</taxon>
        <taxon>Faecalibacillus</taxon>
    </lineage>
</organism>
<dbReference type="InterPro" id="IPR006379">
    <property type="entry name" value="HAD-SF_hydro_IIB"/>
</dbReference>
<dbReference type="SFLD" id="SFLDS00003">
    <property type="entry name" value="Haloacid_Dehalogenase"/>
    <property type="match status" value="1"/>
</dbReference>
<dbReference type="PANTHER" id="PTHR10000">
    <property type="entry name" value="PHOSPHOSERINE PHOSPHATASE"/>
    <property type="match status" value="1"/>
</dbReference>
<dbReference type="SFLD" id="SFLDG01140">
    <property type="entry name" value="C2.B:_Phosphomannomutase_and_P"/>
    <property type="match status" value="1"/>
</dbReference>